<accession>A0A454Y089</accession>
<reference evidence="1" key="2">
    <citation type="submission" date="2022-06" db="UniProtKB">
        <authorList>
            <consortium name="EnsemblMetazoa"/>
        </authorList>
    </citation>
    <scope>IDENTIFICATION</scope>
    <source>
        <strain evidence="1">PS312</strain>
    </source>
</reference>
<keyword evidence="2" id="KW-1185">Reference proteome</keyword>
<dbReference type="Proteomes" id="UP000005239">
    <property type="component" value="Unassembled WGS sequence"/>
</dbReference>
<reference evidence="2" key="1">
    <citation type="journal article" date="2008" name="Nat. Genet.">
        <title>The Pristionchus pacificus genome provides a unique perspective on nematode lifestyle and parasitism.</title>
        <authorList>
            <person name="Dieterich C."/>
            <person name="Clifton S.W."/>
            <person name="Schuster L.N."/>
            <person name="Chinwalla A."/>
            <person name="Delehaunty K."/>
            <person name="Dinkelacker I."/>
            <person name="Fulton L."/>
            <person name="Fulton R."/>
            <person name="Godfrey J."/>
            <person name="Minx P."/>
            <person name="Mitreva M."/>
            <person name="Roeseler W."/>
            <person name="Tian H."/>
            <person name="Witte H."/>
            <person name="Yang S.P."/>
            <person name="Wilson R.K."/>
            <person name="Sommer R.J."/>
        </authorList>
    </citation>
    <scope>NUCLEOTIDE SEQUENCE [LARGE SCALE GENOMIC DNA]</scope>
    <source>
        <strain evidence="2">PS312</strain>
    </source>
</reference>
<protein>
    <submittedName>
        <fullName evidence="1">Uncharacterized protein</fullName>
    </submittedName>
</protein>
<evidence type="ECO:0000313" key="1">
    <source>
        <dbReference type="EnsemblMetazoa" id="PPA45785.1"/>
    </source>
</evidence>
<gene>
    <name evidence="1" type="primary">WBGene00284154</name>
</gene>
<evidence type="ECO:0000313" key="2">
    <source>
        <dbReference type="Proteomes" id="UP000005239"/>
    </source>
</evidence>
<dbReference type="AlphaFoldDB" id="A0A454Y089"/>
<dbReference type="EnsemblMetazoa" id="PPA45785.1">
    <property type="protein sequence ID" value="PPA45785.1"/>
    <property type="gene ID" value="WBGene00284154"/>
</dbReference>
<name>A0A454Y089_PRIPA</name>
<sequence>MGQETETTYLRPASHSASDGVDFDSTNTYNGGGTTYTTVDADGKLRFVLTCSEDGSKWLAADGAPVAGPVGCFG</sequence>
<organism evidence="1 2">
    <name type="scientific">Pristionchus pacificus</name>
    <name type="common">Parasitic nematode worm</name>
    <dbReference type="NCBI Taxonomy" id="54126"/>
    <lineage>
        <taxon>Eukaryota</taxon>
        <taxon>Metazoa</taxon>
        <taxon>Ecdysozoa</taxon>
        <taxon>Nematoda</taxon>
        <taxon>Chromadorea</taxon>
        <taxon>Rhabditida</taxon>
        <taxon>Rhabditina</taxon>
        <taxon>Diplogasteromorpha</taxon>
        <taxon>Diplogasteroidea</taxon>
        <taxon>Neodiplogasteridae</taxon>
        <taxon>Pristionchus</taxon>
    </lineage>
</organism>
<accession>A0A8R1V3X1</accession>
<proteinExistence type="predicted"/>